<reference evidence="4" key="1">
    <citation type="submission" date="2010-06" db="EMBL/GenBank/DDBJ databases">
        <authorList>
            <person name="Jiang H."/>
            <person name="Abraham K."/>
            <person name="Ali S."/>
            <person name="Alsbrooks S.L."/>
            <person name="Anim B.N."/>
            <person name="Anosike U.S."/>
            <person name="Attaway T."/>
            <person name="Bandaranaike D.P."/>
            <person name="Battles P.K."/>
            <person name="Bell S.N."/>
            <person name="Bell A.V."/>
            <person name="Beltran B."/>
            <person name="Bickham C."/>
            <person name="Bustamante Y."/>
            <person name="Caleb T."/>
            <person name="Canada A."/>
            <person name="Cardenas V."/>
            <person name="Carter K."/>
            <person name="Chacko J."/>
            <person name="Chandrabose M.N."/>
            <person name="Chavez D."/>
            <person name="Chavez A."/>
            <person name="Chen L."/>
            <person name="Chu H.-S."/>
            <person name="Claassen K.J."/>
            <person name="Cockrell R."/>
            <person name="Collins M."/>
            <person name="Cooper J.A."/>
            <person name="Cree A."/>
            <person name="Curry S.M."/>
            <person name="Da Y."/>
            <person name="Dao M.D."/>
            <person name="Das B."/>
            <person name="Davila M.-L."/>
            <person name="Davy-Carroll L."/>
            <person name="Denson S."/>
            <person name="Dinh H."/>
            <person name="Ebong V.E."/>
            <person name="Edwards J.R."/>
            <person name="Egan A."/>
            <person name="El-Daye J."/>
            <person name="Escobedo L."/>
            <person name="Fernandez S."/>
            <person name="Fernando P.R."/>
            <person name="Flagg N."/>
            <person name="Forbes L.D."/>
            <person name="Fowler R.G."/>
            <person name="Fu Q."/>
            <person name="Gabisi R.A."/>
            <person name="Ganer J."/>
            <person name="Garbino Pronczuk A."/>
            <person name="Garcia R.M."/>
            <person name="Garner T."/>
            <person name="Garrett T.E."/>
            <person name="Gonzalez D.A."/>
            <person name="Hamid H."/>
            <person name="Hawkins E.S."/>
            <person name="Hirani K."/>
            <person name="Hogues M.E."/>
            <person name="Hollins B."/>
            <person name="Hsiao C.-H."/>
            <person name="Jabil R."/>
            <person name="James M.L."/>
            <person name="Jhangiani S.N."/>
            <person name="Johnson B."/>
            <person name="Johnson Q."/>
            <person name="Joshi V."/>
            <person name="Kalu J.B."/>
            <person name="Kam C."/>
            <person name="Kashfia A."/>
            <person name="Keebler J."/>
            <person name="Kisamo H."/>
            <person name="Kovar C.L."/>
            <person name="Lago L.A."/>
            <person name="Lai C.-Y."/>
            <person name="Laidlaw J."/>
            <person name="Lara F."/>
            <person name="Le T.-K."/>
            <person name="Lee S.L."/>
            <person name="Legall F.H."/>
            <person name="Lemon S.J."/>
            <person name="Lewis L.R."/>
            <person name="Li B."/>
            <person name="Liu Y."/>
            <person name="Liu Y.-S."/>
            <person name="Lopez J."/>
            <person name="Lozado R.J."/>
            <person name="Lu J."/>
            <person name="Madu R.C."/>
            <person name="Maheshwari M."/>
            <person name="Maheshwari R."/>
            <person name="Malloy K."/>
            <person name="Martinez E."/>
            <person name="Mathew T."/>
            <person name="Mercado I.C."/>
            <person name="Mercado C."/>
            <person name="Meyer B."/>
            <person name="Montgomery K."/>
            <person name="Morgan M.B."/>
            <person name="Munidasa M."/>
            <person name="Nazareth L.V."/>
            <person name="Nelson J."/>
            <person name="Ng B.M."/>
            <person name="Nguyen N.B."/>
            <person name="Nguyen P.Q."/>
            <person name="Nguyen T."/>
            <person name="Obregon M."/>
            <person name="Okwuonu G.O."/>
            <person name="Onwere C.G."/>
            <person name="Orozco G."/>
            <person name="Parra A."/>
            <person name="Patel S."/>
            <person name="Patil S."/>
            <person name="Perez A."/>
            <person name="Perez Y."/>
            <person name="Pham C."/>
            <person name="Primus E.L."/>
            <person name="Pu L.-L."/>
            <person name="Puazo M."/>
            <person name="Qin X."/>
            <person name="Quiroz J.B."/>
            <person name="Reese J."/>
            <person name="Richards S."/>
            <person name="Rives C.M."/>
            <person name="Robberts R."/>
            <person name="Ruiz S.J."/>
            <person name="Ruiz M.J."/>
            <person name="Santibanez J."/>
            <person name="Schneider B.W."/>
            <person name="Sisson I."/>
            <person name="Smith M."/>
            <person name="Sodergren E."/>
            <person name="Song X.-Z."/>
            <person name="Song B.B."/>
            <person name="Summersgill H."/>
            <person name="Thelus R."/>
            <person name="Thornton R.D."/>
            <person name="Trejos Z.Y."/>
            <person name="Usmani K."/>
            <person name="Vattathil S."/>
            <person name="Villasana D."/>
            <person name="Walker D.L."/>
            <person name="Wang S."/>
            <person name="Wang K."/>
            <person name="White C.S."/>
            <person name="Williams A.C."/>
            <person name="Williamson J."/>
            <person name="Wilson K."/>
            <person name="Woghiren I.O."/>
            <person name="Woodworth J.R."/>
            <person name="Worley K.C."/>
            <person name="Wright R.A."/>
            <person name="Wu W."/>
            <person name="Young L."/>
            <person name="Zhang L."/>
            <person name="Zhang J."/>
            <person name="Zhu Y."/>
            <person name="Muzny D.M."/>
            <person name="Weinstock G."/>
            <person name="Gibbs R.A."/>
        </authorList>
    </citation>
    <scope>NUCLEOTIDE SEQUENCE [LARGE SCALE GENOMIC DNA]</scope>
    <source>
        <strain evidence="4">LSR1</strain>
    </source>
</reference>
<dbReference type="Proteomes" id="UP000007819">
    <property type="component" value="Chromosome X"/>
</dbReference>
<evidence type="ECO:0000256" key="1">
    <source>
        <dbReference type="ARBA" id="ARBA00005369"/>
    </source>
</evidence>
<evidence type="ECO:0000256" key="2">
    <source>
        <dbReference type="SAM" id="MobiDB-lite"/>
    </source>
</evidence>
<proteinExistence type="inferred from homology"/>
<dbReference type="SUPFAM" id="SSF53335">
    <property type="entry name" value="S-adenosyl-L-methionine-dependent methyltransferases"/>
    <property type="match status" value="1"/>
</dbReference>
<evidence type="ECO:0000313" key="4">
    <source>
        <dbReference type="Proteomes" id="UP000007819"/>
    </source>
</evidence>
<dbReference type="GO" id="GO:0004719">
    <property type="term" value="F:protein-L-isoaspartate (D-aspartate) O-methyltransferase activity"/>
    <property type="evidence" value="ECO:0007669"/>
    <property type="project" value="InterPro"/>
</dbReference>
<sequence>MGQFESTNRTYNSNDELINALIKRECIHSINVEKVLRSVDRALYYTNDNEEDPYGDVDWQLGDVYLYSPSDYATVLECLDLHNGHKFLNIGSGIGYFSTLAGLLLGVNGVNHGIEINGSLIDIAYQKLEVFKRNSAAIDYFEFCEPVFIKGNACELMPVGYYDRVYCGADVQLEVSSFMEALIKIGGVLVMPLKSVLVKVTRNSEHSWTKFHFTNVSMPDLVVAEKSSSINVSKFPTVEPLSLQELCRSYIRASIRNCLNESQPGLQMLTICKPKPNKSYDQKWFDDTKSEIIRLQNYLNEIRVLREETSDLDSTSEDEVIEEDNNGDDVDVEEKNTSEQCDKSLPNEVMNDYDTDDEIAEEFIKYRFLSNRKENELSKLLKIKINLLPVPAKLKVFLNYNRDD</sequence>
<comment type="similarity">
    <text evidence="1">Belongs to the methyltransferase superfamily. L-isoaspartyl/D-aspartyl protein methyltransferase family.</text>
</comment>
<feature type="compositionally biased region" description="Basic and acidic residues" evidence="2">
    <location>
        <begin position="333"/>
        <end position="342"/>
    </location>
</feature>
<dbReference type="GeneID" id="100163416"/>
<dbReference type="PANTHER" id="PTHR11579">
    <property type="entry name" value="PROTEIN-L-ISOASPARTATE O-METHYLTRANSFERASE"/>
    <property type="match status" value="1"/>
</dbReference>
<dbReference type="AlphaFoldDB" id="A0A8R2F9X6"/>
<dbReference type="InterPro" id="IPR029063">
    <property type="entry name" value="SAM-dependent_MTases_sf"/>
</dbReference>
<reference evidence="3" key="2">
    <citation type="submission" date="2022-06" db="UniProtKB">
        <authorList>
            <consortium name="EnsemblMetazoa"/>
        </authorList>
    </citation>
    <scope>IDENTIFICATION</scope>
</reference>
<dbReference type="PANTHER" id="PTHR11579:SF9">
    <property type="entry name" value="PROTEIN-L-ISOASPARTATE O-METHYLTRANSFERASE"/>
    <property type="match status" value="1"/>
</dbReference>
<dbReference type="RefSeq" id="XP_008185263.1">
    <property type="nucleotide sequence ID" value="XM_008187041.2"/>
</dbReference>
<protein>
    <submittedName>
        <fullName evidence="3">Uncharacterized protein</fullName>
    </submittedName>
</protein>
<dbReference type="EnsemblMetazoa" id="XM_008187041.3">
    <property type="protein sequence ID" value="XP_008185263.1"/>
    <property type="gene ID" value="LOC100163416"/>
</dbReference>
<evidence type="ECO:0000313" key="3">
    <source>
        <dbReference type="EnsemblMetazoa" id="XP_008185263.1"/>
    </source>
</evidence>
<dbReference type="GO" id="GO:0005737">
    <property type="term" value="C:cytoplasm"/>
    <property type="evidence" value="ECO:0007669"/>
    <property type="project" value="TreeGrafter"/>
</dbReference>
<feature type="region of interest" description="Disordered" evidence="2">
    <location>
        <begin position="310"/>
        <end position="344"/>
    </location>
</feature>
<dbReference type="InterPro" id="IPR000682">
    <property type="entry name" value="PCMT"/>
</dbReference>
<organism evidence="3 4">
    <name type="scientific">Acyrthosiphon pisum</name>
    <name type="common">Pea aphid</name>
    <dbReference type="NCBI Taxonomy" id="7029"/>
    <lineage>
        <taxon>Eukaryota</taxon>
        <taxon>Metazoa</taxon>
        <taxon>Ecdysozoa</taxon>
        <taxon>Arthropoda</taxon>
        <taxon>Hexapoda</taxon>
        <taxon>Insecta</taxon>
        <taxon>Pterygota</taxon>
        <taxon>Neoptera</taxon>
        <taxon>Paraneoptera</taxon>
        <taxon>Hemiptera</taxon>
        <taxon>Sternorrhyncha</taxon>
        <taxon>Aphidomorpha</taxon>
        <taxon>Aphidoidea</taxon>
        <taxon>Aphididae</taxon>
        <taxon>Macrosiphini</taxon>
        <taxon>Acyrthosiphon</taxon>
    </lineage>
</organism>
<feature type="compositionally biased region" description="Acidic residues" evidence="2">
    <location>
        <begin position="310"/>
        <end position="332"/>
    </location>
</feature>
<dbReference type="Pfam" id="PF01135">
    <property type="entry name" value="PCMT"/>
    <property type="match status" value="1"/>
</dbReference>
<dbReference type="Gene3D" id="3.40.50.150">
    <property type="entry name" value="Vaccinia Virus protein VP39"/>
    <property type="match status" value="1"/>
</dbReference>
<keyword evidence="4" id="KW-1185">Reference proteome</keyword>
<accession>A0A8R2F9X6</accession>
<name>A0A8R2F9X6_ACYPI</name>
<dbReference type="OrthoDB" id="10257972at2759"/>
<dbReference type="KEGG" id="api:100163416"/>